<feature type="signal peptide" evidence="2">
    <location>
        <begin position="1"/>
        <end position="27"/>
    </location>
</feature>
<evidence type="ECO:0000256" key="1">
    <source>
        <dbReference type="SAM" id="Phobius"/>
    </source>
</evidence>
<dbReference type="AlphaFoldDB" id="A0A1G1VRZ4"/>
<proteinExistence type="predicted"/>
<evidence type="ECO:0000313" key="4">
    <source>
        <dbReference type="Proteomes" id="UP000179233"/>
    </source>
</evidence>
<evidence type="ECO:0000256" key="2">
    <source>
        <dbReference type="SAM" id="SignalP"/>
    </source>
</evidence>
<accession>A0A1G1VRZ4</accession>
<gene>
    <name evidence="3" type="ORF">A2786_01310</name>
</gene>
<keyword evidence="1" id="KW-0812">Transmembrane</keyword>
<feature type="chain" id="PRO_5009581060" evidence="2">
    <location>
        <begin position="28"/>
        <end position="208"/>
    </location>
</feature>
<keyword evidence="1" id="KW-0472">Membrane</keyword>
<sequence length="208" mass="21997">MKSLRLLSAAFFVAAALFLSGARAVHASEGTAELRSTTGQAARCFAASVLMPDYNYQVVVSCRDLIYPATPEEFTYTLWTNPTTGGNAAKLGDLGVGKAQFKTKTAFSSLLVTRERGNRARTPSADIVMQGAVQSIRFLEGTPQPTAPTARTTPAQSFGEIVEQPEASPTIAPQTGGFFSGVRRAGVIVAVVLFVIILIIAAITRARG</sequence>
<keyword evidence="2" id="KW-0732">Signal</keyword>
<organism evidence="3 4">
    <name type="scientific">Candidatus Chisholmbacteria bacterium RIFCSPHIGHO2_01_FULL_52_32</name>
    <dbReference type="NCBI Taxonomy" id="1797591"/>
    <lineage>
        <taxon>Bacteria</taxon>
        <taxon>Candidatus Chisholmiibacteriota</taxon>
    </lineage>
</organism>
<dbReference type="EMBL" id="MHCJ01000003">
    <property type="protein sequence ID" value="OGY18140.1"/>
    <property type="molecule type" value="Genomic_DNA"/>
</dbReference>
<name>A0A1G1VRZ4_9BACT</name>
<comment type="caution">
    <text evidence="3">The sequence shown here is derived from an EMBL/GenBank/DDBJ whole genome shotgun (WGS) entry which is preliminary data.</text>
</comment>
<dbReference type="Proteomes" id="UP000179233">
    <property type="component" value="Unassembled WGS sequence"/>
</dbReference>
<feature type="transmembrane region" description="Helical" evidence="1">
    <location>
        <begin position="185"/>
        <end position="204"/>
    </location>
</feature>
<protein>
    <submittedName>
        <fullName evidence="3">Uncharacterized protein</fullName>
    </submittedName>
</protein>
<reference evidence="3 4" key="1">
    <citation type="journal article" date="2016" name="Nat. Commun.">
        <title>Thousands of microbial genomes shed light on interconnected biogeochemical processes in an aquifer system.</title>
        <authorList>
            <person name="Anantharaman K."/>
            <person name="Brown C.T."/>
            <person name="Hug L.A."/>
            <person name="Sharon I."/>
            <person name="Castelle C.J."/>
            <person name="Probst A.J."/>
            <person name="Thomas B.C."/>
            <person name="Singh A."/>
            <person name="Wilkins M.J."/>
            <person name="Karaoz U."/>
            <person name="Brodie E.L."/>
            <person name="Williams K.H."/>
            <person name="Hubbard S.S."/>
            <person name="Banfield J.F."/>
        </authorList>
    </citation>
    <scope>NUCLEOTIDE SEQUENCE [LARGE SCALE GENOMIC DNA]</scope>
</reference>
<keyword evidence="1" id="KW-1133">Transmembrane helix</keyword>
<evidence type="ECO:0000313" key="3">
    <source>
        <dbReference type="EMBL" id="OGY18140.1"/>
    </source>
</evidence>